<protein>
    <submittedName>
        <fullName evidence="2">Uncharacterized protein</fullName>
    </submittedName>
</protein>
<reference evidence="2" key="1">
    <citation type="submission" date="2013-08" db="EMBL/GenBank/DDBJ databases">
        <authorList>
            <person name="Durkin A.S."/>
            <person name="Haft D.R."/>
            <person name="McCorrison J."/>
            <person name="Torralba M."/>
            <person name="Gillis M."/>
            <person name="Haft D.H."/>
            <person name="Methe B."/>
            <person name="Sutton G."/>
            <person name="Nelson K.E."/>
        </authorList>
    </citation>
    <scope>NUCLEOTIDE SEQUENCE [LARGE SCALE GENOMIC DNA]</scope>
    <source>
        <strain evidence="2">F0233</strain>
    </source>
</reference>
<dbReference type="Proteomes" id="UP000017052">
    <property type="component" value="Unassembled WGS sequence"/>
</dbReference>
<evidence type="ECO:0000313" key="2">
    <source>
        <dbReference type="EMBL" id="ERK62658.1"/>
    </source>
</evidence>
<dbReference type="EMBL" id="ACVN02000025">
    <property type="protein sequence ID" value="ERK62658.1"/>
    <property type="molecule type" value="Genomic_DNA"/>
</dbReference>
<keyword evidence="3" id="KW-1185">Reference proteome</keyword>
<feature type="region of interest" description="Disordered" evidence="1">
    <location>
        <begin position="1"/>
        <end position="37"/>
    </location>
</feature>
<proteinExistence type="predicted"/>
<comment type="caution">
    <text evidence="2">The sequence shown here is derived from an EMBL/GenBank/DDBJ whole genome shotgun (WGS) entry which is preliminary data.</text>
</comment>
<dbReference type="AlphaFoldDB" id="U2SAN7"/>
<sequence length="57" mass="6343">MGWGTVSLPRFPFRWEPSTGRSADAPDSPDPDPPRSVFSLVEESLMQRTLNPTAEEP</sequence>
<gene>
    <name evidence="2" type="ORF">HMPREF0682_1148</name>
</gene>
<evidence type="ECO:0000256" key="1">
    <source>
        <dbReference type="SAM" id="MobiDB-lite"/>
    </source>
</evidence>
<organism evidence="2 3">
    <name type="scientific">Propionibacterium acidifaciens F0233</name>
    <dbReference type="NCBI Taxonomy" id="553198"/>
    <lineage>
        <taxon>Bacteria</taxon>
        <taxon>Bacillati</taxon>
        <taxon>Actinomycetota</taxon>
        <taxon>Actinomycetes</taxon>
        <taxon>Propionibacteriales</taxon>
        <taxon>Propionibacteriaceae</taxon>
        <taxon>Propionibacterium</taxon>
    </lineage>
</organism>
<evidence type="ECO:0000313" key="3">
    <source>
        <dbReference type="Proteomes" id="UP000017052"/>
    </source>
</evidence>
<name>U2SAN7_9ACTN</name>
<accession>U2SAN7</accession>